<dbReference type="OMA" id="LTECCIV"/>
<gene>
    <name evidence="1" type="ORF">Dbus_chr3Rg322</name>
</gene>
<name>A0A0M4ENP3_DROBS</name>
<dbReference type="Proteomes" id="UP000494163">
    <property type="component" value="Chromosome 3R"/>
</dbReference>
<accession>A0A0M4ENP3</accession>
<dbReference type="AlphaFoldDB" id="A0A0M4ENP3"/>
<proteinExistence type="predicted"/>
<protein>
    <submittedName>
        <fullName evidence="1">CG14246</fullName>
    </submittedName>
</protein>
<organism evidence="1 2">
    <name type="scientific">Drosophila busckii</name>
    <name type="common">Fruit fly</name>
    <dbReference type="NCBI Taxonomy" id="30019"/>
    <lineage>
        <taxon>Eukaryota</taxon>
        <taxon>Metazoa</taxon>
        <taxon>Ecdysozoa</taxon>
        <taxon>Arthropoda</taxon>
        <taxon>Hexapoda</taxon>
        <taxon>Insecta</taxon>
        <taxon>Pterygota</taxon>
        <taxon>Neoptera</taxon>
        <taxon>Endopterygota</taxon>
        <taxon>Diptera</taxon>
        <taxon>Brachycera</taxon>
        <taxon>Muscomorpha</taxon>
        <taxon>Ephydroidea</taxon>
        <taxon>Drosophilidae</taxon>
        <taxon>Drosophila</taxon>
    </lineage>
</organism>
<sequence length="134" mass="15955">MIKFCNYSLKLNVRSLLVDHFHFLLLRWLSVCGNFLLDGRWLLRHCTLCCCCCRLWRCRCCCGSCCWLCCCCRRLSCCCCSWFWRCSCWLWSSCCRRSLSSWLSCGGGGGCCCWRHFRLWLGSRCRWWSANRCL</sequence>
<reference evidence="1 2" key="1">
    <citation type="submission" date="2015-08" db="EMBL/GenBank/DDBJ databases">
        <title>Ancestral chromatin configuration constrains chromatin evolution on differentiating sex chromosomes in Drosophila.</title>
        <authorList>
            <person name="Zhou Q."/>
            <person name="Bachtrog D."/>
        </authorList>
    </citation>
    <scope>NUCLEOTIDE SEQUENCE [LARGE SCALE GENOMIC DNA]</scope>
    <source>
        <tissue evidence="1">Whole larvae</tissue>
    </source>
</reference>
<evidence type="ECO:0000313" key="2">
    <source>
        <dbReference type="Proteomes" id="UP000494163"/>
    </source>
</evidence>
<evidence type="ECO:0000313" key="1">
    <source>
        <dbReference type="EMBL" id="ALC45572.1"/>
    </source>
</evidence>
<keyword evidence="2" id="KW-1185">Reference proteome</keyword>
<dbReference type="EMBL" id="CP012526">
    <property type="protein sequence ID" value="ALC45572.1"/>
    <property type="molecule type" value="Genomic_DNA"/>
</dbReference>